<dbReference type="CTD" id="102569265"/>
<evidence type="ECO:0000256" key="1">
    <source>
        <dbReference type="SAM" id="Coils"/>
    </source>
</evidence>
<dbReference type="OrthoDB" id="10003267at2759"/>
<keyword evidence="1" id="KW-0175">Coiled coil</keyword>
<gene>
    <name evidence="4" type="primary">C9H20orf96</name>
</gene>
<dbReference type="GeneID" id="114506766"/>
<feature type="region of interest" description="Disordered" evidence="2">
    <location>
        <begin position="1"/>
        <end position="21"/>
    </location>
</feature>
<dbReference type="AlphaFoldDB" id="A0A7E6CH66"/>
<dbReference type="PANTHER" id="PTHR28574">
    <property type="entry name" value="RIKEN CDNA 6820408C15"/>
    <property type="match status" value="1"/>
</dbReference>
<accession>A0A7E6CH66</accession>
<dbReference type="InParanoid" id="A0A7E6CH66"/>
<organism evidence="3 4">
    <name type="scientific">Phyllostomus discolor</name>
    <name type="common">pale spear-nosed bat</name>
    <dbReference type="NCBI Taxonomy" id="89673"/>
    <lineage>
        <taxon>Eukaryota</taxon>
        <taxon>Metazoa</taxon>
        <taxon>Chordata</taxon>
        <taxon>Craniata</taxon>
        <taxon>Vertebrata</taxon>
        <taxon>Euteleostomi</taxon>
        <taxon>Mammalia</taxon>
        <taxon>Eutheria</taxon>
        <taxon>Laurasiatheria</taxon>
        <taxon>Chiroptera</taxon>
        <taxon>Yangochiroptera</taxon>
        <taxon>Phyllostomidae</taxon>
        <taxon>Phyllostominae</taxon>
        <taxon>Phyllostomus</taxon>
    </lineage>
</organism>
<proteinExistence type="predicted"/>
<dbReference type="PANTHER" id="PTHR28574:SF1">
    <property type="entry name" value="RIKEN CDNA 6820408C15 GENE"/>
    <property type="match status" value="1"/>
</dbReference>
<keyword evidence="3" id="KW-1185">Reference proteome</keyword>
<dbReference type="RefSeq" id="XP_035865569.1">
    <property type="nucleotide sequence ID" value="XM_036009676.1"/>
</dbReference>
<name>A0A7E6CH66_9CHIR</name>
<protein>
    <submittedName>
        <fullName evidence="4">Uncharacterized protein C20orf96 homolog isoform X1</fullName>
    </submittedName>
</protein>
<dbReference type="KEGG" id="pdic:114506766"/>
<sequence length="397" mass="46032">MASVFPKPFHSGSRSTDNKFPILDCGPWQQPKPKVKTSTTLPVLQTSGPKKSKMKTWISIQPGYSKPTMLRTGQLRNPQEPLGKRLDSAKAKFRLLKVMLRNRQISLQELRNQEDFLTKFNQDLIKTIQDMEDSSARKMRSMLQQQNVFGTIVHLLAYSNEKKLQQMKCELQEWKENEDSKMSSLCELASAQNPIHWPRRVLPPWEGVLEGGSCLLPLLTSPDLKQQVEQLSAKIKKTQEEVNFLSTYMDHEYPVKVVRIDNLVHQLQQVKDNQQDELDDLNEMLKKVLESLSQEIQMKRKKLLNSLVVKTQEPCQEVLLQKISENHNMVKHADKFREFTNQFKQEIPKLRAEVGQLRAQVQDPREIVFADILLRRPKCTPDMDVTLNIPVEELLPF</sequence>
<evidence type="ECO:0000313" key="4">
    <source>
        <dbReference type="RefSeq" id="XP_035865569.1"/>
    </source>
</evidence>
<dbReference type="Pfam" id="PF15397">
    <property type="entry name" value="DUF4618"/>
    <property type="match status" value="2"/>
</dbReference>
<dbReference type="InterPro" id="IPR029236">
    <property type="entry name" value="DUF4618"/>
</dbReference>
<evidence type="ECO:0000256" key="2">
    <source>
        <dbReference type="SAM" id="MobiDB-lite"/>
    </source>
</evidence>
<reference evidence="4" key="1">
    <citation type="submission" date="2025-08" db="UniProtKB">
        <authorList>
            <consortium name="RefSeq"/>
        </authorList>
    </citation>
    <scope>IDENTIFICATION</scope>
    <source>
        <tissue evidence="4">Muscle</tissue>
    </source>
</reference>
<dbReference type="Proteomes" id="UP000504628">
    <property type="component" value="Chromosome 9"/>
</dbReference>
<evidence type="ECO:0000313" key="3">
    <source>
        <dbReference type="Proteomes" id="UP000504628"/>
    </source>
</evidence>
<dbReference type="FunCoup" id="A0A7E6CH66">
    <property type="interactions" value="424"/>
</dbReference>
<feature type="coiled-coil region" evidence="1">
    <location>
        <begin position="221"/>
        <end position="302"/>
    </location>
</feature>